<evidence type="ECO:0000313" key="1">
    <source>
        <dbReference type="EMBL" id="KAH8006250.1"/>
    </source>
</evidence>
<comment type="caution">
    <text evidence="1">The sequence shown here is derived from an EMBL/GenBank/DDBJ whole genome shotgun (WGS) entry which is preliminary data.</text>
</comment>
<keyword evidence="2" id="KW-1185">Reference proteome</keyword>
<evidence type="ECO:0000313" key="2">
    <source>
        <dbReference type="Proteomes" id="UP000827872"/>
    </source>
</evidence>
<protein>
    <submittedName>
        <fullName evidence="1">Uncharacterized protein</fullName>
    </submittedName>
</protein>
<accession>A0ACB8FLT6</accession>
<sequence>MSKHPDLPFGLFTFSALFFLPRFSVSCVLQFAPPVLPELLGSYNECLTLVLYVSSPWIVVESSPRLVWIPSFPKACAHRFLISRTGLRERLPSSKPAAPSGR</sequence>
<organism evidence="1 2">
    <name type="scientific">Sphaerodactylus townsendi</name>
    <dbReference type="NCBI Taxonomy" id="933632"/>
    <lineage>
        <taxon>Eukaryota</taxon>
        <taxon>Metazoa</taxon>
        <taxon>Chordata</taxon>
        <taxon>Craniata</taxon>
        <taxon>Vertebrata</taxon>
        <taxon>Euteleostomi</taxon>
        <taxon>Lepidosauria</taxon>
        <taxon>Squamata</taxon>
        <taxon>Bifurcata</taxon>
        <taxon>Gekkota</taxon>
        <taxon>Sphaerodactylidae</taxon>
        <taxon>Sphaerodactylus</taxon>
    </lineage>
</organism>
<name>A0ACB8FLT6_9SAUR</name>
<reference evidence="1" key="1">
    <citation type="submission" date="2021-08" db="EMBL/GenBank/DDBJ databases">
        <title>The first chromosome-level gecko genome reveals the dynamic sex chromosomes of Neotropical dwarf geckos (Sphaerodactylidae: Sphaerodactylus).</title>
        <authorList>
            <person name="Pinto B.J."/>
            <person name="Keating S.E."/>
            <person name="Gamble T."/>
        </authorList>
    </citation>
    <scope>NUCLEOTIDE SEQUENCE</scope>
    <source>
        <strain evidence="1">TG3544</strain>
    </source>
</reference>
<proteinExistence type="predicted"/>
<gene>
    <name evidence="1" type="ORF">K3G42_000988</name>
</gene>
<dbReference type="Proteomes" id="UP000827872">
    <property type="component" value="Linkage Group LG06"/>
</dbReference>
<dbReference type="EMBL" id="CM037619">
    <property type="protein sequence ID" value="KAH8006250.1"/>
    <property type="molecule type" value="Genomic_DNA"/>
</dbReference>